<dbReference type="AlphaFoldDB" id="A0AAV4IIY6"/>
<comment type="caution">
    <text evidence="2">The sequence shown here is derived from an EMBL/GenBank/DDBJ whole genome shotgun (WGS) entry which is preliminary data.</text>
</comment>
<name>A0AAV4IIY6_9GAST</name>
<feature type="region of interest" description="Disordered" evidence="1">
    <location>
        <begin position="1"/>
        <end position="81"/>
    </location>
</feature>
<keyword evidence="3" id="KW-1185">Reference proteome</keyword>
<sequence length="115" mass="13193">MEAESEEESEGSDEENELSEEESEEYDEDIELSEEESEESDEESEGSDEEIDDDDDDDEDNDDDEEEEDEEESSDAPTYEDYMDALTMVLLHQRMNVPLAFGTNTYYSDIALKTG</sequence>
<evidence type="ECO:0000256" key="1">
    <source>
        <dbReference type="SAM" id="MobiDB-lite"/>
    </source>
</evidence>
<dbReference type="Proteomes" id="UP000762676">
    <property type="component" value="Unassembled WGS sequence"/>
</dbReference>
<reference evidence="2 3" key="1">
    <citation type="journal article" date="2021" name="Elife">
        <title>Chloroplast acquisition without the gene transfer in kleptoplastic sea slugs, Plakobranchus ocellatus.</title>
        <authorList>
            <person name="Maeda T."/>
            <person name="Takahashi S."/>
            <person name="Yoshida T."/>
            <person name="Shimamura S."/>
            <person name="Takaki Y."/>
            <person name="Nagai Y."/>
            <person name="Toyoda A."/>
            <person name="Suzuki Y."/>
            <person name="Arimoto A."/>
            <person name="Ishii H."/>
            <person name="Satoh N."/>
            <person name="Nishiyama T."/>
            <person name="Hasebe M."/>
            <person name="Maruyama T."/>
            <person name="Minagawa J."/>
            <person name="Obokata J."/>
            <person name="Shigenobu S."/>
        </authorList>
    </citation>
    <scope>NUCLEOTIDE SEQUENCE [LARGE SCALE GENOMIC DNA]</scope>
</reference>
<organism evidence="2 3">
    <name type="scientific">Elysia marginata</name>
    <dbReference type="NCBI Taxonomy" id="1093978"/>
    <lineage>
        <taxon>Eukaryota</taxon>
        <taxon>Metazoa</taxon>
        <taxon>Spiralia</taxon>
        <taxon>Lophotrochozoa</taxon>
        <taxon>Mollusca</taxon>
        <taxon>Gastropoda</taxon>
        <taxon>Heterobranchia</taxon>
        <taxon>Euthyneura</taxon>
        <taxon>Panpulmonata</taxon>
        <taxon>Sacoglossa</taxon>
        <taxon>Placobranchoidea</taxon>
        <taxon>Plakobranchidae</taxon>
        <taxon>Elysia</taxon>
    </lineage>
</organism>
<feature type="compositionally biased region" description="Acidic residues" evidence="1">
    <location>
        <begin position="1"/>
        <end position="74"/>
    </location>
</feature>
<evidence type="ECO:0000313" key="2">
    <source>
        <dbReference type="EMBL" id="GFS09500.1"/>
    </source>
</evidence>
<protein>
    <submittedName>
        <fullName evidence="2">Uncharacterized protein</fullName>
    </submittedName>
</protein>
<accession>A0AAV4IIY6</accession>
<evidence type="ECO:0000313" key="3">
    <source>
        <dbReference type="Proteomes" id="UP000762676"/>
    </source>
</evidence>
<gene>
    <name evidence="2" type="ORF">ElyMa_004783900</name>
</gene>
<dbReference type="EMBL" id="BMAT01009597">
    <property type="protein sequence ID" value="GFS09500.1"/>
    <property type="molecule type" value="Genomic_DNA"/>
</dbReference>
<proteinExistence type="predicted"/>